<reference evidence="1 2" key="1">
    <citation type="submission" date="2017-05" db="EMBL/GenBank/DDBJ databases">
        <authorList>
            <person name="Varghese N."/>
            <person name="Submissions S."/>
        </authorList>
    </citation>
    <scope>NUCLEOTIDE SEQUENCE [LARGE SCALE GENOMIC DNA]</scope>
    <source>
        <strain evidence="1 2">MACB1020</strain>
    </source>
</reference>
<gene>
    <name evidence="1" type="ORF">SAMN05216240_0786</name>
</gene>
<dbReference type="RefSeq" id="WP_015908593.1">
    <property type="nucleotide sequence ID" value="NZ_FUZJ01000001.1"/>
</dbReference>
<dbReference type="GeneID" id="31773613"/>
<evidence type="ECO:0000313" key="2">
    <source>
        <dbReference type="Proteomes" id="UP000196803"/>
    </source>
</evidence>
<evidence type="ECO:0008006" key="3">
    <source>
        <dbReference type="Google" id="ProtNLM"/>
    </source>
</evidence>
<proteinExistence type="predicted"/>
<keyword evidence="2" id="KW-1185">Reference proteome</keyword>
<sequence>MTDVRIERLLGLISEISKYCTHTGNKVGKKLLQKIIYLLQRKGLNLGYNFSIHYYGPYSSQLEYDVYRLEIHGLVNVENNGYTHKITPAQNIVDNLKLAEVMEDKNRDLIKKLCSFSARDLELIATVDYIINQMRINKIDEENQKVVIEKVIKLKGNKYSEQQIMEAITFLKQQEFINGVDKIKKGKLQPLSK</sequence>
<protein>
    <recommendedName>
        <fullName evidence="3">Antitoxin SocA-like Panacea domain-containing protein</fullName>
    </recommendedName>
</protein>
<name>A0ABY1S6G7_CALBS</name>
<accession>A0ABY1S6G7</accession>
<dbReference type="EMBL" id="FXXC01000001">
    <property type="protein sequence ID" value="SMR92040.1"/>
    <property type="molecule type" value="Genomic_DNA"/>
</dbReference>
<comment type="caution">
    <text evidence="1">The sequence shown here is derived from an EMBL/GenBank/DDBJ whole genome shotgun (WGS) entry which is preliminary data.</text>
</comment>
<organism evidence="1 2">
    <name type="scientific">Caldicellulosiruptor bescii</name>
    <name type="common">Anaerocellum thermophilum</name>
    <dbReference type="NCBI Taxonomy" id="31899"/>
    <lineage>
        <taxon>Bacteria</taxon>
        <taxon>Bacillati</taxon>
        <taxon>Bacillota</taxon>
        <taxon>Bacillota incertae sedis</taxon>
        <taxon>Caldicellulosiruptorales</taxon>
        <taxon>Caldicellulosiruptoraceae</taxon>
        <taxon>Caldicellulosiruptor</taxon>
    </lineage>
</organism>
<dbReference type="Proteomes" id="UP000196803">
    <property type="component" value="Unassembled WGS sequence"/>
</dbReference>
<evidence type="ECO:0000313" key="1">
    <source>
        <dbReference type="EMBL" id="SMR92040.1"/>
    </source>
</evidence>